<name>Q3V3Q6_MOUSE</name>
<reference evidence="2" key="7">
    <citation type="journal article" date="2005" name="Science">
        <title>The Transcriptional Landscape of the Mammalian Genome.</title>
        <authorList>
            <consortium name="The FANTOM Consortium"/>
            <consortium name="Riken Genome Exploration Research Group and Genome Science Group (Genome Network Project Core Group)"/>
        </authorList>
    </citation>
    <scope>NUCLEOTIDE SEQUENCE</scope>
    <source>
        <strain evidence="2">C57BL/6J</strain>
        <tissue evidence="2">Bone</tissue>
    </source>
</reference>
<protein>
    <submittedName>
        <fullName evidence="2">Uncharacterized protein</fullName>
    </submittedName>
</protein>
<accession>Q3V3Q6</accession>
<reference evidence="2" key="6">
    <citation type="journal article" date="2002" name="Nature">
        <title>Analysis of the mouse transcriptome based on functional annotation of 60,770 full-length cDNAs.</title>
        <authorList>
            <consortium name="The FANTOM Consortium and the RIKEN Genome Exploration Research Group Phase I and II Team"/>
        </authorList>
    </citation>
    <scope>NUCLEOTIDE SEQUENCE</scope>
    <source>
        <strain evidence="2">C57BL/6J</strain>
        <tissue evidence="2">Bone</tissue>
    </source>
</reference>
<reference evidence="2" key="1">
    <citation type="journal article" date="1999" name="Methods Enzymol.">
        <title>High-efficiency full-length cDNA cloning.</title>
        <authorList>
            <person name="Carninci P."/>
            <person name="Hayashizaki Y."/>
        </authorList>
    </citation>
    <scope>NUCLEOTIDE SEQUENCE</scope>
    <source>
        <strain evidence="2">C57BL/6J</strain>
        <tissue evidence="2">Bone</tissue>
    </source>
</reference>
<sequence>MVAAASREMSQVFAACLLLTLSLISTFHSLSLARLNCSVSSDRAQVSCECHSSPPLCPSSGSSAANRVHPGWFSLVSIHALFLLSPALHIPTGRT</sequence>
<keyword evidence="1" id="KW-0732">Signal</keyword>
<feature type="signal peptide" evidence="1">
    <location>
        <begin position="1"/>
        <end position="33"/>
    </location>
</feature>
<evidence type="ECO:0000256" key="1">
    <source>
        <dbReference type="SAM" id="SignalP"/>
    </source>
</evidence>
<evidence type="ECO:0000313" key="2">
    <source>
        <dbReference type="EMBL" id="BAE43295.1"/>
    </source>
</evidence>
<dbReference type="AlphaFoldDB" id="Q3V3Q6"/>
<reference evidence="2" key="4">
    <citation type="journal article" date="2001" name="Nature">
        <title>Functional annotation of a full-length mouse cDNA collection.</title>
        <authorList>
            <consortium name="The RIKEN Genome Exploration Research Group Phase II Team and the FANTOM Consortium"/>
        </authorList>
    </citation>
    <scope>NUCLEOTIDE SEQUENCE</scope>
    <source>
        <strain evidence="2">C57BL/6J</strain>
        <tissue evidence="2">Bone</tissue>
    </source>
</reference>
<reference evidence="2" key="5">
    <citation type="submission" date="2001-07" db="EMBL/GenBank/DDBJ databases">
        <authorList>
            <person name="Adachi J."/>
            <person name="Aizawa K."/>
            <person name="Akimura T."/>
            <person name="Arakawa T."/>
            <person name="Bono H."/>
            <person name="Carninci P."/>
            <person name="Fukuda S."/>
            <person name="Furuno M."/>
            <person name="Hanagaki T."/>
            <person name="Hara A."/>
            <person name="Hashizume W."/>
            <person name="Hayashida K."/>
            <person name="Hayatsu N."/>
            <person name="Hiramoto K."/>
            <person name="Hiraoka T."/>
            <person name="Hirozane T."/>
            <person name="Hori F."/>
            <person name="Imotani K."/>
            <person name="Ishii Y."/>
            <person name="Itoh M."/>
            <person name="Kagawa I."/>
            <person name="Kasukawa T."/>
            <person name="Katoh H."/>
            <person name="Kawai J."/>
            <person name="Kojima Y."/>
            <person name="Kondo S."/>
            <person name="Konno H."/>
            <person name="Kouda M."/>
            <person name="Koya S."/>
            <person name="Kurihara C."/>
            <person name="Matsuyama T."/>
            <person name="Miyazaki A."/>
            <person name="Murata M."/>
            <person name="Nakamura M."/>
            <person name="Nishi K."/>
            <person name="Nomura K."/>
            <person name="Numazaki R."/>
            <person name="Ohno M."/>
            <person name="Ohsato N."/>
            <person name="Okazaki Y."/>
            <person name="Saito R."/>
            <person name="Saitoh H."/>
            <person name="Sakai C."/>
            <person name="Sakai K."/>
            <person name="Sakazume N."/>
            <person name="Sano H."/>
            <person name="Sasaki D."/>
            <person name="Shibata K."/>
            <person name="Shinagawa A."/>
            <person name="Shiraki T."/>
            <person name="Sogabe Y."/>
            <person name="Tagami M."/>
            <person name="Tagawa A."/>
            <person name="Takahashi F."/>
            <person name="Takaku-Akahira S."/>
            <person name="Takeda Y."/>
            <person name="Tanaka T."/>
            <person name="Tomaru A."/>
            <person name="Toya T."/>
            <person name="Yasunishi A."/>
            <person name="Muramatsu M."/>
            <person name="Hayashizaki Y."/>
        </authorList>
    </citation>
    <scope>NUCLEOTIDE SEQUENCE</scope>
    <source>
        <strain evidence="2">C57BL/6J</strain>
        <tissue evidence="2">Bone</tissue>
    </source>
</reference>
<reference evidence="2" key="8">
    <citation type="journal article" date="2005" name="Science">
        <title>Antisense Transcription in the Mammalian Transcriptome.</title>
        <authorList>
            <consortium name="RIKEN Genome Exploration Research Group and Genome Science Group (Genome Network Project Core Group) and the FANTOM Consortium"/>
        </authorList>
    </citation>
    <scope>NUCLEOTIDE SEQUENCE</scope>
    <source>
        <strain evidence="2">C57BL/6J</strain>
        <tissue evidence="2">Bone</tissue>
    </source>
</reference>
<dbReference type="EMBL" id="AK036631">
    <property type="protein sequence ID" value="BAE43295.1"/>
    <property type="molecule type" value="mRNA"/>
</dbReference>
<reference evidence="2" key="3">
    <citation type="journal article" date="2000" name="Genome Res.">
        <title>RIKEN integrated sequence analysis (RISA) system--384-format sequencing pipeline with 384 multicapillary sequencer.</title>
        <authorList>
            <person name="Shibata K."/>
            <person name="Itoh M."/>
            <person name="Aizawa K."/>
            <person name="Nagaoka S."/>
            <person name="Sasaki N."/>
            <person name="Carninci P."/>
            <person name="Konno H."/>
            <person name="Akiyama J."/>
            <person name="Nishi K."/>
            <person name="Kitsunai T."/>
            <person name="Tashiro H."/>
            <person name="Itoh M."/>
            <person name="Sumi N."/>
            <person name="Ishii Y."/>
            <person name="Nakamura S."/>
            <person name="Hazama M."/>
            <person name="Nishine T."/>
            <person name="Harada A."/>
            <person name="Yamamoto R."/>
            <person name="Matsumoto H."/>
            <person name="Sakaguchi S."/>
            <person name="Ikegami T."/>
            <person name="Kashiwagi K."/>
            <person name="Fujiwake S."/>
            <person name="Inoue K."/>
            <person name="Togawa Y."/>
            <person name="Izawa M."/>
            <person name="Ohara E."/>
            <person name="Watahiki M."/>
            <person name="Yoneda Y."/>
            <person name="Ishikawa T."/>
            <person name="Ozawa K."/>
            <person name="Tanaka T."/>
            <person name="Matsuura S."/>
            <person name="Kawai J."/>
            <person name="Okazaki Y."/>
            <person name="Muramatsu M."/>
            <person name="Inoue Y."/>
            <person name="Kira A."/>
            <person name="Hayashizaki Y."/>
        </authorList>
    </citation>
    <scope>NUCLEOTIDE SEQUENCE</scope>
    <source>
        <strain evidence="2">C57BL/6J</strain>
        <tissue evidence="2">Bone</tissue>
    </source>
</reference>
<organism evidence="2">
    <name type="scientific">Mus musculus</name>
    <name type="common">Mouse</name>
    <dbReference type="NCBI Taxonomy" id="10090"/>
    <lineage>
        <taxon>Eukaryota</taxon>
        <taxon>Metazoa</taxon>
        <taxon>Chordata</taxon>
        <taxon>Craniata</taxon>
        <taxon>Vertebrata</taxon>
        <taxon>Euteleostomi</taxon>
        <taxon>Mammalia</taxon>
        <taxon>Eutheria</taxon>
        <taxon>Euarchontoglires</taxon>
        <taxon>Glires</taxon>
        <taxon>Rodentia</taxon>
        <taxon>Myomorpha</taxon>
        <taxon>Muroidea</taxon>
        <taxon>Muridae</taxon>
        <taxon>Murinae</taxon>
        <taxon>Mus</taxon>
        <taxon>Mus</taxon>
    </lineage>
</organism>
<reference evidence="2" key="2">
    <citation type="journal article" date="2000" name="Genome Res.">
        <title>Normalization and subtraction of cap-trapper-selected cDNAs to prepare full-length cDNA libraries for rapid discovery of new genes.</title>
        <authorList>
            <person name="Carninci P."/>
            <person name="Shibata Y."/>
            <person name="Hayatsu N."/>
            <person name="Sugahara Y."/>
            <person name="Shibata K."/>
            <person name="Itoh M."/>
            <person name="Konno H."/>
            <person name="Okazaki Y."/>
            <person name="Muramatsu M."/>
            <person name="Hayashizaki Y."/>
        </authorList>
    </citation>
    <scope>NUCLEOTIDE SEQUENCE</scope>
    <source>
        <strain evidence="2">C57BL/6J</strain>
        <tissue evidence="2">Bone</tissue>
    </source>
</reference>
<proteinExistence type="evidence at transcript level"/>
<feature type="chain" id="PRO_5004230407" evidence="1">
    <location>
        <begin position="34"/>
        <end position="95"/>
    </location>
</feature>